<organism evidence="2 3">
    <name type="scientific">Rhodopseudomonas palustris</name>
    <dbReference type="NCBI Taxonomy" id="1076"/>
    <lineage>
        <taxon>Bacteria</taxon>
        <taxon>Pseudomonadati</taxon>
        <taxon>Pseudomonadota</taxon>
        <taxon>Alphaproteobacteria</taxon>
        <taxon>Hyphomicrobiales</taxon>
        <taxon>Nitrobacteraceae</taxon>
        <taxon>Rhodopseudomonas</taxon>
    </lineage>
</organism>
<gene>
    <name evidence="2" type="ORF">HZA66_04015</name>
</gene>
<dbReference type="SUPFAM" id="SSF143100">
    <property type="entry name" value="TTHA1013/TTHA0281-like"/>
    <property type="match status" value="1"/>
</dbReference>
<dbReference type="InterPro" id="IPR035069">
    <property type="entry name" value="TTHA1013/TTHA0281-like"/>
</dbReference>
<evidence type="ECO:0000259" key="1">
    <source>
        <dbReference type="Pfam" id="PF08972"/>
    </source>
</evidence>
<protein>
    <submittedName>
        <fullName evidence="2">DUF1902 domain-containing protein</fullName>
    </submittedName>
</protein>
<dbReference type="Gene3D" id="3.30.2390.10">
    <property type="entry name" value="TTHA1013-like"/>
    <property type="match status" value="1"/>
</dbReference>
<dbReference type="InterPro" id="IPR015066">
    <property type="entry name" value="DUF1902"/>
</dbReference>
<accession>A0A933RY23</accession>
<feature type="domain" description="DUF1902" evidence="1">
    <location>
        <begin position="26"/>
        <end position="76"/>
    </location>
</feature>
<evidence type="ECO:0000313" key="3">
    <source>
        <dbReference type="Proteomes" id="UP000782519"/>
    </source>
</evidence>
<comment type="caution">
    <text evidence="2">The sequence shown here is derived from an EMBL/GenBank/DDBJ whole genome shotgun (WGS) entry which is preliminary data.</text>
</comment>
<proteinExistence type="predicted"/>
<name>A0A933RY23_RHOPL</name>
<dbReference type="AlphaFoldDB" id="A0A933RY23"/>
<reference evidence="2" key="1">
    <citation type="submission" date="2020-07" db="EMBL/GenBank/DDBJ databases">
        <title>Huge and variable diversity of episymbiotic CPR bacteria and DPANN archaea in groundwater ecosystems.</title>
        <authorList>
            <person name="He C.Y."/>
            <person name="Keren R."/>
            <person name="Whittaker M."/>
            <person name="Farag I.F."/>
            <person name="Doudna J."/>
            <person name="Cate J.H.D."/>
            <person name="Banfield J.F."/>
        </authorList>
    </citation>
    <scope>NUCLEOTIDE SEQUENCE</scope>
    <source>
        <strain evidence="2">NC_groundwater_1818_Pr3_B-0.1um_66_35</strain>
    </source>
</reference>
<dbReference type="EMBL" id="JACRJB010000014">
    <property type="protein sequence ID" value="MBI5128583.1"/>
    <property type="molecule type" value="Genomic_DNA"/>
</dbReference>
<dbReference type="Proteomes" id="UP000782519">
    <property type="component" value="Unassembled WGS sequence"/>
</dbReference>
<evidence type="ECO:0000313" key="2">
    <source>
        <dbReference type="EMBL" id="MBI5128583.1"/>
    </source>
</evidence>
<sequence length="95" mass="9871">MDAGLESAPDAGKRDEATMSKPVIFTVSAVWDADAGVWSGHCDEIPAAADAPTLDELLAKMEAITLDLLPDNHPGVDPAAVFLQITALREALSAA</sequence>
<dbReference type="Pfam" id="PF08972">
    <property type="entry name" value="DUF1902"/>
    <property type="match status" value="1"/>
</dbReference>